<dbReference type="RefSeq" id="XP_060300030.1">
    <property type="nucleotide sequence ID" value="XM_060433325.1"/>
</dbReference>
<protein>
    <submittedName>
        <fullName evidence="1">Uncharacterized protein</fullName>
    </submittedName>
</protein>
<dbReference type="AlphaFoldDB" id="A0AA40E3Z3"/>
<keyword evidence="2" id="KW-1185">Reference proteome</keyword>
<accession>A0AA40E3Z3</accession>
<dbReference type="EMBL" id="JAUIRO010000002">
    <property type="protein sequence ID" value="KAK0727174.1"/>
    <property type="molecule type" value="Genomic_DNA"/>
</dbReference>
<organism evidence="1 2">
    <name type="scientific">Lasiosphaeria miniovina</name>
    <dbReference type="NCBI Taxonomy" id="1954250"/>
    <lineage>
        <taxon>Eukaryota</taxon>
        <taxon>Fungi</taxon>
        <taxon>Dikarya</taxon>
        <taxon>Ascomycota</taxon>
        <taxon>Pezizomycotina</taxon>
        <taxon>Sordariomycetes</taxon>
        <taxon>Sordariomycetidae</taxon>
        <taxon>Sordariales</taxon>
        <taxon>Lasiosphaeriaceae</taxon>
        <taxon>Lasiosphaeria</taxon>
    </lineage>
</organism>
<evidence type="ECO:0000313" key="2">
    <source>
        <dbReference type="Proteomes" id="UP001172101"/>
    </source>
</evidence>
<sequence length="133" mass="14811">MFVLLSAGRVLPCVTGEGGRSLTRPEQRVPGRKLSLLSNTASHYTDVRQGKAGPPFMVSACHVLRMGWGLLGGWTDITERVYRDGLGNSGTCKRPGEYIHSLCQADRLWMAYEKDWTSACLDQLRRPALLFLE</sequence>
<evidence type="ECO:0000313" key="1">
    <source>
        <dbReference type="EMBL" id="KAK0727174.1"/>
    </source>
</evidence>
<dbReference type="Proteomes" id="UP001172101">
    <property type="component" value="Unassembled WGS sequence"/>
</dbReference>
<dbReference type="GeneID" id="85316596"/>
<gene>
    <name evidence="1" type="ORF">B0T26DRAFT_119760</name>
</gene>
<reference evidence="1" key="1">
    <citation type="submission" date="2023-06" db="EMBL/GenBank/DDBJ databases">
        <title>Genome-scale phylogeny and comparative genomics of the fungal order Sordariales.</title>
        <authorList>
            <consortium name="Lawrence Berkeley National Laboratory"/>
            <person name="Hensen N."/>
            <person name="Bonometti L."/>
            <person name="Westerberg I."/>
            <person name="Brannstrom I.O."/>
            <person name="Guillou S."/>
            <person name="Cros-Aarteil S."/>
            <person name="Calhoun S."/>
            <person name="Haridas S."/>
            <person name="Kuo A."/>
            <person name="Mondo S."/>
            <person name="Pangilinan J."/>
            <person name="Riley R."/>
            <person name="LaButti K."/>
            <person name="Andreopoulos B."/>
            <person name="Lipzen A."/>
            <person name="Chen C."/>
            <person name="Yanf M."/>
            <person name="Daum C."/>
            <person name="Ng V."/>
            <person name="Clum A."/>
            <person name="Steindorff A."/>
            <person name="Ohm R."/>
            <person name="Martin F."/>
            <person name="Silar P."/>
            <person name="Natvig D."/>
            <person name="Lalanne C."/>
            <person name="Gautier V."/>
            <person name="Ament-velasquez S.L."/>
            <person name="Kruys A."/>
            <person name="Hutchinson M.I."/>
            <person name="Powell A.J."/>
            <person name="Barry K."/>
            <person name="Miller A.N."/>
            <person name="Grigoriev I.V."/>
            <person name="Debuchy R."/>
            <person name="Gladieux P."/>
            <person name="Thoren M.H."/>
            <person name="Johannesson H."/>
        </authorList>
    </citation>
    <scope>NUCLEOTIDE SEQUENCE</scope>
    <source>
        <strain evidence="1">SMH2392-1A</strain>
    </source>
</reference>
<name>A0AA40E3Z3_9PEZI</name>
<proteinExistence type="predicted"/>
<comment type="caution">
    <text evidence="1">The sequence shown here is derived from an EMBL/GenBank/DDBJ whole genome shotgun (WGS) entry which is preliminary data.</text>
</comment>